<feature type="compositionally biased region" description="Polar residues" evidence="1">
    <location>
        <begin position="1"/>
        <end position="11"/>
    </location>
</feature>
<accession>A0A9R1VMN0</accession>
<gene>
    <name evidence="2" type="ORF">LSAT_V11C500245360</name>
</gene>
<evidence type="ECO:0000313" key="3">
    <source>
        <dbReference type="Proteomes" id="UP000235145"/>
    </source>
</evidence>
<organism evidence="2 3">
    <name type="scientific">Lactuca sativa</name>
    <name type="common">Garden lettuce</name>
    <dbReference type="NCBI Taxonomy" id="4236"/>
    <lineage>
        <taxon>Eukaryota</taxon>
        <taxon>Viridiplantae</taxon>
        <taxon>Streptophyta</taxon>
        <taxon>Embryophyta</taxon>
        <taxon>Tracheophyta</taxon>
        <taxon>Spermatophyta</taxon>
        <taxon>Magnoliopsida</taxon>
        <taxon>eudicotyledons</taxon>
        <taxon>Gunneridae</taxon>
        <taxon>Pentapetalae</taxon>
        <taxon>asterids</taxon>
        <taxon>campanulids</taxon>
        <taxon>Asterales</taxon>
        <taxon>Asteraceae</taxon>
        <taxon>Cichorioideae</taxon>
        <taxon>Cichorieae</taxon>
        <taxon>Lactucinae</taxon>
        <taxon>Lactuca</taxon>
    </lineage>
</organism>
<evidence type="ECO:0000256" key="1">
    <source>
        <dbReference type="SAM" id="MobiDB-lite"/>
    </source>
</evidence>
<reference evidence="2 3" key="1">
    <citation type="journal article" date="2017" name="Nat. Commun.">
        <title>Genome assembly with in vitro proximity ligation data and whole-genome triplication in lettuce.</title>
        <authorList>
            <person name="Reyes-Chin-Wo S."/>
            <person name="Wang Z."/>
            <person name="Yang X."/>
            <person name="Kozik A."/>
            <person name="Arikit S."/>
            <person name="Song C."/>
            <person name="Xia L."/>
            <person name="Froenicke L."/>
            <person name="Lavelle D.O."/>
            <person name="Truco M.J."/>
            <person name="Xia R."/>
            <person name="Zhu S."/>
            <person name="Xu C."/>
            <person name="Xu H."/>
            <person name="Xu X."/>
            <person name="Cox K."/>
            <person name="Korf I."/>
            <person name="Meyers B.C."/>
            <person name="Michelmore R.W."/>
        </authorList>
    </citation>
    <scope>NUCLEOTIDE SEQUENCE [LARGE SCALE GENOMIC DNA]</scope>
    <source>
        <strain evidence="3">cv. Salinas</strain>
        <tissue evidence="2">Seedlings</tissue>
    </source>
</reference>
<name>A0A9R1VMN0_LACSA</name>
<dbReference type="EMBL" id="NBSK02000005">
    <property type="protein sequence ID" value="KAJ0207356.1"/>
    <property type="molecule type" value="Genomic_DNA"/>
</dbReference>
<keyword evidence="3" id="KW-1185">Reference proteome</keyword>
<sequence length="172" mass="20139">MFTDVFGSSSRLRAPKDDKRSSIISISEGQRPRHSMTSSDEERRFSYYMSCQDYVYGEPPSLPSPIRKNFRRQDESSCTLSSTKARQSRIPSLEDLANRLIALEQEVYLNRQRTEVNMEEVNNESIWNNINFDEPTKFQKYYSFDEKVLDEGGGLEISSMMMFLMIMKLKRL</sequence>
<proteinExistence type="predicted"/>
<comment type="caution">
    <text evidence="2">The sequence shown here is derived from an EMBL/GenBank/DDBJ whole genome shotgun (WGS) entry which is preliminary data.</text>
</comment>
<evidence type="ECO:0000313" key="2">
    <source>
        <dbReference type="EMBL" id="KAJ0207356.1"/>
    </source>
</evidence>
<dbReference type="AlphaFoldDB" id="A0A9R1VMN0"/>
<dbReference type="Proteomes" id="UP000235145">
    <property type="component" value="Unassembled WGS sequence"/>
</dbReference>
<feature type="region of interest" description="Disordered" evidence="1">
    <location>
        <begin position="1"/>
        <end position="42"/>
    </location>
</feature>
<protein>
    <submittedName>
        <fullName evidence="2">Uncharacterized protein</fullName>
    </submittedName>
</protein>